<keyword evidence="4" id="KW-1185">Reference proteome</keyword>
<comment type="caution">
    <text evidence="3">The sequence shown here is derived from an EMBL/GenBank/DDBJ whole genome shotgun (WGS) entry which is preliminary data.</text>
</comment>
<dbReference type="Pfam" id="PF03929">
    <property type="entry name" value="PepSY_TM"/>
    <property type="match status" value="1"/>
</dbReference>
<protein>
    <submittedName>
        <fullName evidence="3">PepSY-associated TM helix domain-containing protein</fullName>
    </submittedName>
</protein>
<feature type="compositionally biased region" description="Gly residues" evidence="1">
    <location>
        <begin position="124"/>
        <end position="135"/>
    </location>
</feature>
<feature type="region of interest" description="Disordered" evidence="1">
    <location>
        <begin position="91"/>
        <end position="135"/>
    </location>
</feature>
<dbReference type="PANTHER" id="PTHR34219:SF3">
    <property type="entry name" value="BLL7967 PROTEIN"/>
    <property type="match status" value="1"/>
</dbReference>
<proteinExistence type="predicted"/>
<keyword evidence="2" id="KW-0472">Membrane</keyword>
<evidence type="ECO:0000256" key="2">
    <source>
        <dbReference type="SAM" id="Phobius"/>
    </source>
</evidence>
<feature type="transmembrane region" description="Helical" evidence="2">
    <location>
        <begin position="226"/>
        <end position="248"/>
    </location>
</feature>
<feature type="compositionally biased region" description="Basic and acidic residues" evidence="1">
    <location>
        <begin position="107"/>
        <end position="123"/>
    </location>
</feature>
<keyword evidence="2" id="KW-1133">Transmembrane helix</keyword>
<evidence type="ECO:0000313" key="4">
    <source>
        <dbReference type="Proteomes" id="UP001500454"/>
    </source>
</evidence>
<evidence type="ECO:0000313" key="3">
    <source>
        <dbReference type="EMBL" id="GAA4382981.1"/>
    </source>
</evidence>
<keyword evidence="2" id="KW-0812">Transmembrane</keyword>
<feature type="transmembrane region" description="Helical" evidence="2">
    <location>
        <begin position="372"/>
        <end position="394"/>
    </location>
</feature>
<reference evidence="4" key="1">
    <citation type="journal article" date="2019" name="Int. J. Syst. Evol. Microbiol.">
        <title>The Global Catalogue of Microorganisms (GCM) 10K type strain sequencing project: providing services to taxonomists for standard genome sequencing and annotation.</title>
        <authorList>
            <consortium name="The Broad Institute Genomics Platform"/>
            <consortium name="The Broad Institute Genome Sequencing Center for Infectious Disease"/>
            <person name="Wu L."/>
            <person name="Ma J."/>
        </authorList>
    </citation>
    <scope>NUCLEOTIDE SEQUENCE [LARGE SCALE GENOMIC DNA]</scope>
    <source>
        <strain evidence="4">JCM 17924</strain>
    </source>
</reference>
<dbReference type="RefSeq" id="WP_345224451.1">
    <property type="nucleotide sequence ID" value="NZ_BAABHA010000007.1"/>
</dbReference>
<name>A0ABP8J0X3_9BACT</name>
<dbReference type="Proteomes" id="UP001500454">
    <property type="component" value="Unassembled WGS sequence"/>
</dbReference>
<dbReference type="PANTHER" id="PTHR34219">
    <property type="entry name" value="IRON-REGULATED INNER MEMBRANE PROTEIN-RELATED"/>
    <property type="match status" value="1"/>
</dbReference>
<dbReference type="EMBL" id="BAABHA010000007">
    <property type="protein sequence ID" value="GAA4382981.1"/>
    <property type="molecule type" value="Genomic_DNA"/>
</dbReference>
<organism evidence="3 4">
    <name type="scientific">Hymenobacter koreensis</name>
    <dbReference type="NCBI Taxonomy" id="1084523"/>
    <lineage>
        <taxon>Bacteria</taxon>
        <taxon>Pseudomonadati</taxon>
        <taxon>Bacteroidota</taxon>
        <taxon>Cytophagia</taxon>
        <taxon>Cytophagales</taxon>
        <taxon>Hymenobacteraceae</taxon>
        <taxon>Hymenobacter</taxon>
    </lineage>
</organism>
<dbReference type="InterPro" id="IPR005625">
    <property type="entry name" value="PepSY-ass_TM"/>
</dbReference>
<gene>
    <name evidence="3" type="ORF">GCM10023186_23760</name>
</gene>
<feature type="transmembrane region" description="Helical" evidence="2">
    <location>
        <begin position="177"/>
        <end position="205"/>
    </location>
</feature>
<sequence length="412" mass="44908">MKIFFRNIHLYLSLASGLIIAIVCFTGAVLVFEKELEQALHPERYFVPQASSQKLAPQQLVEAVTAQVPNAKVTGLKIYADPLRTAEVNLAGAPESGSIRPGGEQQQEARRAEAGKGSKDAKAGKGGKGGGEGGRGPTYFVNPYTGAVLGPYSYRDTFFFTMMALHRGMVGGPVGKWIVGTSTLLFLFIILTGLVLWVPATGKVLKQRLKIKWDASWKRLNHDLHIVLGFYAALFLFVFAFTGLAWSFEWFNNGIFTVTNSDPKGPEAPKSAVVLDGGKLNFTQAYTVAQQQVPGALSYAIALPKDSAEAIRVMTTTANAAYDGATDELYLDQYTGRPLGKLNFEDRNLGQRVRRTFKPVHTGSIYGTPSKIVALIVCILGVTFPITGTIMWLNRLKKEQKKQRNQAVTAAA</sequence>
<accession>A0ABP8J0X3</accession>
<feature type="transmembrane region" description="Helical" evidence="2">
    <location>
        <begin position="12"/>
        <end position="32"/>
    </location>
</feature>
<evidence type="ECO:0000256" key="1">
    <source>
        <dbReference type="SAM" id="MobiDB-lite"/>
    </source>
</evidence>